<dbReference type="Pfam" id="PF13087">
    <property type="entry name" value="AAA_12"/>
    <property type="match status" value="1"/>
</dbReference>
<dbReference type="OMA" id="DQAWKIS"/>
<dbReference type="FunFam" id="3.40.50.300:FF:000326">
    <property type="entry name" value="P-loop containing nucleoside triphosphate hydrolase"/>
    <property type="match status" value="1"/>
</dbReference>
<dbReference type="PANTHER" id="PTHR10887:SF495">
    <property type="entry name" value="HELICASE SENATAXIN ISOFORM X1-RELATED"/>
    <property type="match status" value="1"/>
</dbReference>
<feature type="domain" description="DNA2/NAM7 helicase-like C-terminal" evidence="6">
    <location>
        <begin position="502"/>
        <end position="698"/>
    </location>
</feature>
<dbReference type="InterPro" id="IPR041679">
    <property type="entry name" value="DNA2/NAM7-like_C"/>
</dbReference>
<reference evidence="7" key="1">
    <citation type="submission" date="2021-01" db="EMBL/GenBank/DDBJ databases">
        <authorList>
            <consortium name="Genoscope - CEA"/>
            <person name="William W."/>
        </authorList>
    </citation>
    <scope>NUCLEOTIDE SEQUENCE</scope>
</reference>
<evidence type="ECO:0000256" key="1">
    <source>
        <dbReference type="ARBA" id="ARBA00022741"/>
    </source>
</evidence>
<dbReference type="AlphaFoldDB" id="A0A8S1SBY0"/>
<feature type="domain" description="DNA2/NAM7 helicase helicase" evidence="5">
    <location>
        <begin position="409"/>
        <end position="494"/>
    </location>
</feature>
<dbReference type="OrthoDB" id="288175at2759"/>
<dbReference type="GO" id="GO:0016787">
    <property type="term" value="F:hydrolase activity"/>
    <property type="evidence" value="ECO:0007669"/>
    <property type="project" value="UniProtKB-KW"/>
</dbReference>
<accession>A0A8S1SBY0</accession>
<dbReference type="Pfam" id="PF13086">
    <property type="entry name" value="AAA_11"/>
    <property type="match status" value="1"/>
</dbReference>
<protein>
    <submittedName>
        <fullName evidence="7">Uncharacterized protein</fullName>
    </submittedName>
</protein>
<evidence type="ECO:0000313" key="7">
    <source>
        <dbReference type="EMBL" id="CAD8137483.1"/>
    </source>
</evidence>
<dbReference type="GO" id="GO:0005694">
    <property type="term" value="C:chromosome"/>
    <property type="evidence" value="ECO:0007669"/>
    <property type="project" value="UniProtKB-ARBA"/>
</dbReference>
<evidence type="ECO:0000259" key="6">
    <source>
        <dbReference type="Pfam" id="PF13087"/>
    </source>
</evidence>
<keyword evidence="3" id="KW-0347">Helicase</keyword>
<dbReference type="GO" id="GO:0005524">
    <property type="term" value="F:ATP binding"/>
    <property type="evidence" value="ECO:0007669"/>
    <property type="project" value="UniProtKB-KW"/>
</dbReference>
<dbReference type="Proteomes" id="UP000683925">
    <property type="component" value="Unassembled WGS sequence"/>
</dbReference>
<keyword evidence="8" id="KW-1185">Reference proteome</keyword>
<organism evidence="7 8">
    <name type="scientific">Paramecium octaurelia</name>
    <dbReference type="NCBI Taxonomy" id="43137"/>
    <lineage>
        <taxon>Eukaryota</taxon>
        <taxon>Sar</taxon>
        <taxon>Alveolata</taxon>
        <taxon>Ciliophora</taxon>
        <taxon>Intramacronucleata</taxon>
        <taxon>Oligohymenophorea</taxon>
        <taxon>Peniculida</taxon>
        <taxon>Parameciidae</taxon>
        <taxon>Paramecium</taxon>
    </lineage>
</organism>
<dbReference type="InterPro" id="IPR045055">
    <property type="entry name" value="DNA2/NAM7-like"/>
</dbReference>
<dbReference type="PANTHER" id="PTHR10887">
    <property type="entry name" value="DNA2/NAM7 HELICASE FAMILY"/>
    <property type="match status" value="1"/>
</dbReference>
<comment type="caution">
    <text evidence="7">The sequence shown here is derived from an EMBL/GenBank/DDBJ whole genome shotgun (WGS) entry which is preliminary data.</text>
</comment>
<dbReference type="GO" id="GO:0004386">
    <property type="term" value="F:helicase activity"/>
    <property type="evidence" value="ECO:0007669"/>
    <property type="project" value="UniProtKB-KW"/>
</dbReference>
<sequence length="762" mass="88478">MDLHKFQHYILELDFNKILESSKLNQLEVPQDEQIESDYLCKIPISFGDENEYQKIWKPLFYEEVKANIVKSFQTETYPDVEYKFDKHKKDEFTKLDFQLIGQKDQLNFRDLVLISCSPYKQGDQCLLGLIENNQDIIRVNVQNNFEPIRALFEQNMIINQQNPAQKSLKNFFIRKVTGLSTLEREFRALHKFGELMLKSILLSLEAQPKVNSYFTIPYKLDQKLHSIYNSSQYEAIQQTLKTHGITLIQGPPGTGKTKTVLGTLSVLLQSKQERPELNLVQKTSLEIEQEFNQEYPQPWKSANFDDWRDHIFDDVEQDISNYFTNRLSDFQKEKPTPIYKSDYSQAKIPNKILVCGPSNASVDEIIRKVLEEGLLDETGQRADVPIVRIGENFDPTLSRVSLECLVQQRVYEQQNQDTDKVKKEILNQAKVIFGTLSSSGSNVLALSELKFDTVIIDEAAQAVEISTLIPLQYGCRRLILIGDPNQLPATIFSSICGKYKYDQSLFERLQKQGASVHLLKTQYRMHAKISKFISTTFYGSELNDYEHLERLIGTPKFYDYYTYSPVVVLHVKGYESFTRNSYCNEMEAKVVTELYKDMKNKFPTFNMNNLGIVSPYSQQVWLISKQLKKMNEENVEVKTVDGFQGREKDVIIFSSVRSKFISENQKNPKKGVGFLSDARRMNVSLSRCRQTLIVVCDIYKISCNERWRSLINYSIQLGSCYRVGTEDISEWFQSFDQDPLKYSIVNEITFKKKEKPEQVKK</sequence>
<dbReference type="InterPro" id="IPR047187">
    <property type="entry name" value="SF1_C_Upf1"/>
</dbReference>
<keyword evidence="2" id="KW-0378">Hydrolase</keyword>
<proteinExistence type="predicted"/>
<evidence type="ECO:0000256" key="4">
    <source>
        <dbReference type="ARBA" id="ARBA00022840"/>
    </source>
</evidence>
<keyword evidence="4" id="KW-0067">ATP-binding</keyword>
<dbReference type="EMBL" id="CAJJDP010000007">
    <property type="protein sequence ID" value="CAD8137483.1"/>
    <property type="molecule type" value="Genomic_DNA"/>
</dbReference>
<dbReference type="CDD" id="cd18042">
    <property type="entry name" value="DEXXQc_SETX"/>
    <property type="match status" value="1"/>
</dbReference>
<evidence type="ECO:0000256" key="3">
    <source>
        <dbReference type="ARBA" id="ARBA00022806"/>
    </source>
</evidence>
<gene>
    <name evidence="7" type="ORF">POCTA_138.1.T0080407</name>
</gene>
<keyword evidence="1" id="KW-0547">Nucleotide-binding</keyword>
<dbReference type="InterPro" id="IPR041677">
    <property type="entry name" value="DNA2/NAM7_AAA_11"/>
</dbReference>
<evidence type="ECO:0000256" key="2">
    <source>
        <dbReference type="ARBA" id="ARBA00022801"/>
    </source>
</evidence>
<evidence type="ECO:0000313" key="8">
    <source>
        <dbReference type="Proteomes" id="UP000683925"/>
    </source>
</evidence>
<evidence type="ECO:0000259" key="5">
    <source>
        <dbReference type="Pfam" id="PF13086"/>
    </source>
</evidence>
<name>A0A8S1SBY0_PAROT</name>
<dbReference type="CDD" id="cd18808">
    <property type="entry name" value="SF1_C_Upf1"/>
    <property type="match status" value="1"/>
</dbReference>